<organism evidence="2 3">
    <name type="scientific">Terrabacter terrae</name>
    <dbReference type="NCBI Taxonomy" id="318434"/>
    <lineage>
        <taxon>Bacteria</taxon>
        <taxon>Bacillati</taxon>
        <taxon>Actinomycetota</taxon>
        <taxon>Actinomycetes</taxon>
        <taxon>Micrococcales</taxon>
        <taxon>Intrasporangiaceae</taxon>
        <taxon>Terrabacter</taxon>
    </lineage>
</organism>
<sequence length="66" mass="6995">MPRPIPSAESGHDAQVGERTTGARLRPFRTWHGFRSRLDTGSGPEVGGPGKALLMWSPGGAAPSRK</sequence>
<dbReference type="Proteomes" id="UP001501285">
    <property type="component" value="Unassembled WGS sequence"/>
</dbReference>
<keyword evidence="3" id="KW-1185">Reference proteome</keyword>
<feature type="compositionally biased region" description="Basic residues" evidence="1">
    <location>
        <begin position="26"/>
        <end position="35"/>
    </location>
</feature>
<evidence type="ECO:0000313" key="2">
    <source>
        <dbReference type="EMBL" id="GAA2025629.1"/>
    </source>
</evidence>
<dbReference type="EMBL" id="BAAANB010000003">
    <property type="protein sequence ID" value="GAA2025629.1"/>
    <property type="molecule type" value="Genomic_DNA"/>
</dbReference>
<evidence type="ECO:0000256" key="1">
    <source>
        <dbReference type="SAM" id="MobiDB-lite"/>
    </source>
</evidence>
<gene>
    <name evidence="2" type="ORF">GCM10009740_14120</name>
</gene>
<protein>
    <submittedName>
        <fullName evidence="2">Uncharacterized protein</fullName>
    </submittedName>
</protein>
<comment type="caution">
    <text evidence="2">The sequence shown here is derived from an EMBL/GenBank/DDBJ whole genome shotgun (WGS) entry which is preliminary data.</text>
</comment>
<evidence type="ECO:0000313" key="3">
    <source>
        <dbReference type="Proteomes" id="UP001501285"/>
    </source>
</evidence>
<proteinExistence type="predicted"/>
<name>A0ABN2TYZ1_9MICO</name>
<feature type="region of interest" description="Disordered" evidence="1">
    <location>
        <begin position="1"/>
        <end position="66"/>
    </location>
</feature>
<reference evidence="2 3" key="1">
    <citation type="journal article" date="2019" name="Int. J. Syst. Evol. Microbiol.">
        <title>The Global Catalogue of Microorganisms (GCM) 10K type strain sequencing project: providing services to taxonomists for standard genome sequencing and annotation.</title>
        <authorList>
            <consortium name="The Broad Institute Genomics Platform"/>
            <consortium name="The Broad Institute Genome Sequencing Center for Infectious Disease"/>
            <person name="Wu L."/>
            <person name="Ma J."/>
        </authorList>
    </citation>
    <scope>NUCLEOTIDE SEQUENCE [LARGE SCALE GENOMIC DNA]</scope>
    <source>
        <strain evidence="2 3">JCM 14283</strain>
    </source>
</reference>
<accession>A0ABN2TYZ1</accession>